<dbReference type="InterPro" id="IPR039426">
    <property type="entry name" value="TonB-dep_rcpt-like"/>
</dbReference>
<keyword evidence="6 7" id="KW-0998">Cell outer membrane</keyword>
<dbReference type="InterPro" id="IPR036942">
    <property type="entry name" value="Beta-barrel_TonB_sf"/>
</dbReference>
<comment type="similarity">
    <text evidence="7">Belongs to the TonB-dependent receptor family.</text>
</comment>
<keyword evidence="8" id="KW-1133">Transmembrane helix</keyword>
<dbReference type="SUPFAM" id="SSF56935">
    <property type="entry name" value="Porins"/>
    <property type="match status" value="1"/>
</dbReference>
<dbReference type="Pfam" id="PF07715">
    <property type="entry name" value="Plug"/>
    <property type="match status" value="1"/>
</dbReference>
<dbReference type="SUPFAM" id="SSF49464">
    <property type="entry name" value="Carboxypeptidase regulatory domain-like"/>
    <property type="match status" value="1"/>
</dbReference>
<evidence type="ECO:0000256" key="8">
    <source>
        <dbReference type="SAM" id="Phobius"/>
    </source>
</evidence>
<dbReference type="InterPro" id="IPR037066">
    <property type="entry name" value="Plug_dom_sf"/>
</dbReference>
<keyword evidence="11" id="KW-1185">Reference proteome</keyword>
<dbReference type="Pfam" id="PF13715">
    <property type="entry name" value="CarbopepD_reg_2"/>
    <property type="match status" value="1"/>
</dbReference>
<sequence length="1126" mass="126334">MNNFIRTGRSIACSKQAAQQVNLANTQTNCITNKAYSLRELLILKTLLVIATVFHMFSLSAQTPRKDSEANGLLSISGTVVSSKDGKPIQGVSIQVHGEKGRASSKNDGSFSLTVSNPKGTVSFSHVGFKRLETSYSAGVSLIVKLIPLENQLEEVEVVSTGYQKIPKERATGSFEFVDNKLLNRKVSTDFISRLEDVVPGIASTKISTNKGDLLNVNIRGASTLQSERWPLIVIDGVPYDNRIADFGRGLFNNINPNDIENVTILKDAAASSIWGAQSGNGVIVVTTKRGKFKDRTELSFNSNVTVQQKPDLYYYPQMNTSDYIDAQRFLFDKGKHNANFNRWNVNLQPILLLMKQQRDGLMSTSELEIELDKLRSVDMRDDFEKYIYRQAINQQYNLQLRSGGEKVNTLFSVGYDHNMGSLVTSSNNRLVLKSANQLRPVKNLLLDFSVTYTQSKSKDSFVPVGYNRLGLGEANYPYLQLADGEGNPLAVEAIPRNSTFRDTVAGGRLLDWKYRPLKELNDSRQTQTVREMFINLSGSYAFDFGLKLNALYAYQRTTNPVESWRGIGTFEQRDLINYYSSWNADQIFWALPVGDYLEIDNWNGATHQGRGTMEFNRTWLDKHELSLLAGYEIREVDKSLNVAQYNGYNPETGAYQSVKYGMEVPVLNGKAGVNNLIDRNRYENFLNRYVSYYANGAYTFNKCYTLSASFRKDASNLFGVKSNDRGQPFWSVGGAWLLTAENFLKDGILSHLKLRATYGYNGNVNNTLAAYPVMAIQNEAHYLTGNNYAMMVAPPNPKLRWERVGNLNLGIDFATVSGRLSGSIEYYRKLPKDLIAPAQVDPTVGFTTLTVNSADLDTKGWDISVRGVPLKAEQWQWNSDFIFSYTRTKVVNSYLASEQGSSFLSGASSMLMTAINGMDLYSQLTYKWAGLNPQTGAPRGYVDGVISEDYNNIVNAKITDLENHGSLTPFYYGAWRNTFRYRMLELSCNISYQLGHVFLRSSFNNANFIARGIGHSDYAYRWQKVGDELATDVPAFMYPNNALASQFYEGSSALVENAGQIKLRDIQVSLNLTQRPHFPLKNCRVYAYIQNVGTLWRANKKGIDPEYGRSIPEPLSTSIGFSFNL</sequence>
<evidence type="ECO:0000313" key="10">
    <source>
        <dbReference type="EMBL" id="RKO69749.1"/>
    </source>
</evidence>
<evidence type="ECO:0000256" key="3">
    <source>
        <dbReference type="ARBA" id="ARBA00022452"/>
    </source>
</evidence>
<dbReference type="NCBIfam" id="TIGR04057">
    <property type="entry name" value="SusC_RagA_signa"/>
    <property type="match status" value="1"/>
</dbReference>
<evidence type="ECO:0000256" key="4">
    <source>
        <dbReference type="ARBA" id="ARBA00022692"/>
    </source>
</evidence>
<keyword evidence="2 7" id="KW-0813">Transport</keyword>
<keyword evidence="4 7" id="KW-0812">Transmembrane</keyword>
<evidence type="ECO:0000259" key="9">
    <source>
        <dbReference type="Pfam" id="PF07715"/>
    </source>
</evidence>
<evidence type="ECO:0000256" key="5">
    <source>
        <dbReference type="ARBA" id="ARBA00023136"/>
    </source>
</evidence>
<evidence type="ECO:0000256" key="7">
    <source>
        <dbReference type="PROSITE-ProRule" id="PRU01360"/>
    </source>
</evidence>
<dbReference type="GO" id="GO:0009279">
    <property type="term" value="C:cell outer membrane"/>
    <property type="evidence" value="ECO:0007669"/>
    <property type="project" value="UniProtKB-SubCell"/>
</dbReference>
<feature type="transmembrane region" description="Helical" evidence="8">
    <location>
        <begin position="42"/>
        <end position="61"/>
    </location>
</feature>
<organism evidence="10 11">
    <name type="scientific">Sphingobacterium puteale</name>
    <dbReference type="NCBI Taxonomy" id="2420510"/>
    <lineage>
        <taxon>Bacteria</taxon>
        <taxon>Pseudomonadati</taxon>
        <taxon>Bacteroidota</taxon>
        <taxon>Sphingobacteriia</taxon>
        <taxon>Sphingobacteriales</taxon>
        <taxon>Sphingobacteriaceae</taxon>
        <taxon>Sphingobacterium</taxon>
    </lineage>
</organism>
<evidence type="ECO:0000256" key="1">
    <source>
        <dbReference type="ARBA" id="ARBA00004571"/>
    </source>
</evidence>
<dbReference type="PROSITE" id="PS52016">
    <property type="entry name" value="TONB_DEPENDENT_REC_3"/>
    <property type="match status" value="1"/>
</dbReference>
<evidence type="ECO:0000256" key="6">
    <source>
        <dbReference type="ARBA" id="ARBA00023237"/>
    </source>
</evidence>
<keyword evidence="3 7" id="KW-1134">Transmembrane beta strand</keyword>
<dbReference type="InterPro" id="IPR023996">
    <property type="entry name" value="TonB-dep_OMP_SusC/RagA"/>
</dbReference>
<dbReference type="InterPro" id="IPR012910">
    <property type="entry name" value="Plug_dom"/>
</dbReference>
<dbReference type="AlphaFoldDB" id="A0A420VU54"/>
<dbReference type="EMBL" id="RBWS01000017">
    <property type="protein sequence ID" value="RKO69749.1"/>
    <property type="molecule type" value="Genomic_DNA"/>
</dbReference>
<dbReference type="InterPro" id="IPR008969">
    <property type="entry name" value="CarboxyPept-like_regulatory"/>
</dbReference>
<accession>A0A420VU54</accession>
<comment type="caution">
    <text evidence="10">The sequence shown here is derived from an EMBL/GenBank/DDBJ whole genome shotgun (WGS) entry which is preliminary data.</text>
</comment>
<dbReference type="NCBIfam" id="TIGR04056">
    <property type="entry name" value="OMP_RagA_SusC"/>
    <property type="match status" value="1"/>
</dbReference>
<dbReference type="Gene3D" id="2.60.40.1120">
    <property type="entry name" value="Carboxypeptidase-like, regulatory domain"/>
    <property type="match status" value="1"/>
</dbReference>
<proteinExistence type="inferred from homology"/>
<evidence type="ECO:0000256" key="2">
    <source>
        <dbReference type="ARBA" id="ARBA00022448"/>
    </source>
</evidence>
<dbReference type="Gene3D" id="2.40.170.20">
    <property type="entry name" value="TonB-dependent receptor, beta-barrel domain"/>
    <property type="match status" value="1"/>
</dbReference>
<reference evidence="10 11" key="1">
    <citation type="submission" date="2018-10" db="EMBL/GenBank/DDBJ databases">
        <title>Sphingobacterium sp. M05W1-28.</title>
        <authorList>
            <person name="Cai H."/>
        </authorList>
    </citation>
    <scope>NUCLEOTIDE SEQUENCE [LARGE SCALE GENOMIC DNA]</scope>
    <source>
        <strain evidence="10 11">M05W1-28</strain>
    </source>
</reference>
<feature type="domain" description="TonB-dependent receptor plug" evidence="9">
    <location>
        <begin position="168"/>
        <end position="283"/>
    </location>
</feature>
<dbReference type="Proteomes" id="UP000282423">
    <property type="component" value="Unassembled WGS sequence"/>
</dbReference>
<evidence type="ECO:0000313" key="11">
    <source>
        <dbReference type="Proteomes" id="UP000282423"/>
    </source>
</evidence>
<dbReference type="Gene3D" id="2.170.130.10">
    <property type="entry name" value="TonB-dependent receptor, plug domain"/>
    <property type="match status" value="1"/>
</dbReference>
<dbReference type="InterPro" id="IPR023997">
    <property type="entry name" value="TonB-dep_OMP_SusC/RagA_CS"/>
</dbReference>
<protein>
    <submittedName>
        <fullName evidence="10">SusC/RagA family TonB-linked outer membrane protein</fullName>
    </submittedName>
</protein>
<name>A0A420VU54_9SPHI</name>
<comment type="subcellular location">
    <subcellularLocation>
        <location evidence="1 7">Cell outer membrane</location>
        <topology evidence="1 7">Multi-pass membrane protein</topology>
    </subcellularLocation>
</comment>
<gene>
    <name evidence="10" type="ORF">D7322_21020</name>
</gene>
<keyword evidence="5 7" id="KW-0472">Membrane</keyword>
<dbReference type="OrthoDB" id="687738at2"/>